<keyword evidence="1" id="KW-0175">Coiled coil</keyword>
<sequence length="367" mass="41838">MMSTSPCEHPGNRLRTMELLDASIMSQYSSPFHLSLKSITDFVPYTYKDIKDVDLIEYSALRHFGMLPYITSMGRHCVPQLLPYKPTDFLPETVEYDVSEELGSGKDSQEVIYYREAAPYGPTYYLMMLIAEVFWSNFRGNRFLMSMVYSYLPALHGNPYNWAKAILKSLSLEITFLQNEARAAVKHTRKNVQGDISPAELADKFHVPITNLHLIREHCTFKEIDDLPQADLAMEVGKASTKMKEKKGEQEKAVHTSSSNSDDEGMPLAKQRRTSNEQRPKVRVVTRETPTVASRVATVQPVPSLPHMLSAHAAQLQEQIDRLNDEISSLMFSLERAEKQQALARKELVQARIQLRCLQKQRADGWP</sequence>
<proteinExistence type="predicted"/>
<accession>A0ABD3HC37</accession>
<comment type="caution">
    <text evidence="3">The sequence shown here is derived from an EMBL/GenBank/DDBJ whole genome shotgun (WGS) entry which is preliminary data.</text>
</comment>
<reference evidence="3 4" key="1">
    <citation type="submission" date="2024-09" db="EMBL/GenBank/DDBJ databases">
        <title>Chromosome-scale assembly of Riccia sorocarpa.</title>
        <authorList>
            <person name="Paukszto L."/>
        </authorList>
    </citation>
    <scope>NUCLEOTIDE SEQUENCE [LARGE SCALE GENOMIC DNA]</scope>
    <source>
        <strain evidence="3">LP-2024</strain>
        <tissue evidence="3">Aerial parts of the thallus</tissue>
    </source>
</reference>
<evidence type="ECO:0000313" key="3">
    <source>
        <dbReference type="EMBL" id="KAL3688426.1"/>
    </source>
</evidence>
<evidence type="ECO:0000313" key="4">
    <source>
        <dbReference type="Proteomes" id="UP001633002"/>
    </source>
</evidence>
<keyword evidence="4" id="KW-1185">Reference proteome</keyword>
<feature type="coiled-coil region" evidence="1">
    <location>
        <begin position="313"/>
        <end position="361"/>
    </location>
</feature>
<gene>
    <name evidence="3" type="ORF">R1sor_014735</name>
</gene>
<organism evidence="3 4">
    <name type="scientific">Riccia sorocarpa</name>
    <dbReference type="NCBI Taxonomy" id="122646"/>
    <lineage>
        <taxon>Eukaryota</taxon>
        <taxon>Viridiplantae</taxon>
        <taxon>Streptophyta</taxon>
        <taxon>Embryophyta</taxon>
        <taxon>Marchantiophyta</taxon>
        <taxon>Marchantiopsida</taxon>
        <taxon>Marchantiidae</taxon>
        <taxon>Marchantiales</taxon>
        <taxon>Ricciaceae</taxon>
        <taxon>Riccia</taxon>
    </lineage>
</organism>
<feature type="region of interest" description="Disordered" evidence="2">
    <location>
        <begin position="239"/>
        <end position="284"/>
    </location>
</feature>
<evidence type="ECO:0000256" key="1">
    <source>
        <dbReference type="SAM" id="Coils"/>
    </source>
</evidence>
<evidence type="ECO:0000256" key="2">
    <source>
        <dbReference type="SAM" id="MobiDB-lite"/>
    </source>
</evidence>
<dbReference type="AlphaFoldDB" id="A0ABD3HC37"/>
<dbReference type="EMBL" id="JBJQOH010000004">
    <property type="protein sequence ID" value="KAL3688426.1"/>
    <property type="molecule type" value="Genomic_DNA"/>
</dbReference>
<protein>
    <submittedName>
        <fullName evidence="3">Uncharacterized protein</fullName>
    </submittedName>
</protein>
<feature type="compositionally biased region" description="Basic and acidic residues" evidence="2">
    <location>
        <begin position="242"/>
        <end position="254"/>
    </location>
</feature>
<name>A0ABD3HC37_9MARC</name>
<dbReference type="Proteomes" id="UP001633002">
    <property type="component" value="Unassembled WGS sequence"/>
</dbReference>